<feature type="compositionally biased region" description="Basic and acidic residues" evidence="2">
    <location>
        <begin position="366"/>
        <end position="375"/>
    </location>
</feature>
<dbReference type="InterPro" id="IPR036322">
    <property type="entry name" value="WD40_repeat_dom_sf"/>
</dbReference>
<dbReference type="AlphaFoldDB" id="A0A8W8HMB9"/>
<dbReference type="EnsemblMetazoa" id="G10229.1">
    <property type="protein sequence ID" value="G10229.1:cds"/>
    <property type="gene ID" value="G10229"/>
</dbReference>
<evidence type="ECO:0000256" key="1">
    <source>
        <dbReference type="PROSITE-ProRule" id="PRU00221"/>
    </source>
</evidence>
<dbReference type="PROSITE" id="PS50181">
    <property type="entry name" value="FBOX"/>
    <property type="match status" value="1"/>
</dbReference>
<dbReference type="InterPro" id="IPR001810">
    <property type="entry name" value="F-box_dom"/>
</dbReference>
<dbReference type="OrthoDB" id="192402at2759"/>
<accession>A0A8W8HMB9</accession>
<feature type="compositionally biased region" description="Basic and acidic residues" evidence="2">
    <location>
        <begin position="302"/>
        <end position="311"/>
    </location>
</feature>
<feature type="compositionally biased region" description="Basic and acidic residues" evidence="2">
    <location>
        <begin position="318"/>
        <end position="327"/>
    </location>
</feature>
<evidence type="ECO:0000313" key="4">
    <source>
        <dbReference type="EnsemblMetazoa" id="G10229.1:cds"/>
    </source>
</evidence>
<dbReference type="Pfam" id="PF12937">
    <property type="entry name" value="F-box-like"/>
    <property type="match status" value="1"/>
</dbReference>
<evidence type="ECO:0000313" key="5">
    <source>
        <dbReference type="Proteomes" id="UP000005408"/>
    </source>
</evidence>
<dbReference type="SMART" id="SM00320">
    <property type="entry name" value="WD40"/>
    <property type="match status" value="2"/>
</dbReference>
<dbReference type="Gene3D" id="2.130.10.10">
    <property type="entry name" value="YVTN repeat-like/Quinoprotein amine dehydrogenase"/>
    <property type="match status" value="2"/>
</dbReference>
<feature type="repeat" description="WD" evidence="1">
    <location>
        <begin position="88"/>
        <end position="120"/>
    </location>
</feature>
<keyword evidence="5" id="KW-1185">Reference proteome</keyword>
<feature type="compositionally biased region" description="Basic and acidic residues" evidence="2">
    <location>
        <begin position="334"/>
        <end position="343"/>
    </location>
</feature>
<dbReference type="InterPro" id="IPR036047">
    <property type="entry name" value="F-box-like_dom_sf"/>
</dbReference>
<dbReference type="PANTHER" id="PTHR20995">
    <property type="entry name" value="F-BOX/WD REPEAT-CONTAINING PROTEIN 5"/>
    <property type="match status" value="1"/>
</dbReference>
<reference evidence="4" key="1">
    <citation type="submission" date="2022-08" db="UniProtKB">
        <authorList>
            <consortium name="EnsemblMetazoa"/>
        </authorList>
    </citation>
    <scope>IDENTIFICATION</scope>
    <source>
        <strain evidence="4">05x7-T-G4-1.051#20</strain>
    </source>
</reference>
<dbReference type="Gene3D" id="1.20.1280.50">
    <property type="match status" value="1"/>
</dbReference>
<dbReference type="SUPFAM" id="SSF50978">
    <property type="entry name" value="WD40 repeat-like"/>
    <property type="match status" value="1"/>
</dbReference>
<feature type="compositionally biased region" description="Basic and acidic residues" evidence="2">
    <location>
        <begin position="382"/>
        <end position="391"/>
    </location>
</feature>
<dbReference type="InterPro" id="IPR042508">
    <property type="entry name" value="FBXW5"/>
</dbReference>
<feature type="repeat" description="WD" evidence="1">
    <location>
        <begin position="678"/>
        <end position="720"/>
    </location>
</feature>
<dbReference type="InterPro" id="IPR015943">
    <property type="entry name" value="WD40/YVTN_repeat-like_dom_sf"/>
</dbReference>
<dbReference type="GO" id="GO:0016567">
    <property type="term" value="P:protein ubiquitination"/>
    <property type="evidence" value="ECO:0007669"/>
    <property type="project" value="InterPro"/>
</dbReference>
<dbReference type="GO" id="GO:0080008">
    <property type="term" value="C:Cul4-RING E3 ubiquitin ligase complex"/>
    <property type="evidence" value="ECO:0007669"/>
    <property type="project" value="InterPro"/>
</dbReference>
<sequence>MANSLVLSQQLPDSVLLHAFSFLDGPSLVRASSVCQQWYKVANDEVLWQNLVHQKIQKHAPLPADKHSWREEYKRLAYHIPSCLAQDVAGHENRIVFLTFSPSGKYLASVGEDGTCRVWNYGRTITLQYTVGPFSNPPLQTNFCEFNESETLLLIAGLNDFDFEQMFVTVFSVPDFMLQYAVKGEYTNFRGAWLNDTHFLVAKRFFTDRTHFKLEAHEVKLTSKNKKINLKKLFKKCKIKGKGVLVTHSFPSRNDFIRVIDPRKWGDLRQYHPNLDQVEMEPLGSDNSQSGGGQRKQQQGKPDTDSSERQTKQQQGKPDTDSSERQTKQQQGKPDTDSSERQTKQQQGKPDTDSSERQTKQQQGKPDTDSSERQTKQQQGKPDTDSSERQTKQQQGKPDTDSSERQTKQQQGKPDTDSSDRESEDEQLDGENSKSDDQVDEDSSDEDDLSDEDELNESDIESAMREPMLYYKMVRSTWFKKNRWQQTRKHVPPMKDESSRPYPQVLRQIQSQGGKIVTMVRDSDCGEKFEIAFFSVKDDEEVCATPFKVLKVDAKIIGLRVSHDQRYLVYSCRNQIEDDEDYSGDDSDDVDGSDDDSDDDDDWTFQSDILTVVYDLILDQCLENVYLRCNARFTNHLGVFFPDLSQDFVATGDEVIEGHLWDRHYGVKLETSIQHRNCGQQSSGLNAVAFHPYDQETLVTAGDDRLLKVWRSKNRQAQIARGEYLGETLGLGVMDDFGRDMAEGDERTCGRISPTFNLLFDVKKKSSKK</sequence>
<dbReference type="SUPFAM" id="SSF81383">
    <property type="entry name" value="F-box domain"/>
    <property type="match status" value="1"/>
</dbReference>
<organism evidence="4 5">
    <name type="scientific">Magallana gigas</name>
    <name type="common">Pacific oyster</name>
    <name type="synonym">Crassostrea gigas</name>
    <dbReference type="NCBI Taxonomy" id="29159"/>
    <lineage>
        <taxon>Eukaryota</taxon>
        <taxon>Metazoa</taxon>
        <taxon>Spiralia</taxon>
        <taxon>Lophotrochozoa</taxon>
        <taxon>Mollusca</taxon>
        <taxon>Bivalvia</taxon>
        <taxon>Autobranchia</taxon>
        <taxon>Pteriomorphia</taxon>
        <taxon>Ostreida</taxon>
        <taxon>Ostreoidea</taxon>
        <taxon>Ostreidae</taxon>
        <taxon>Magallana</taxon>
    </lineage>
</organism>
<name>A0A8W8HMB9_MAGGI</name>
<feature type="compositionally biased region" description="Basic and acidic residues" evidence="2">
    <location>
        <begin position="350"/>
        <end position="359"/>
    </location>
</feature>
<protein>
    <recommendedName>
        <fullName evidence="3">F-box domain-containing protein</fullName>
    </recommendedName>
</protein>
<dbReference type="Proteomes" id="UP000005408">
    <property type="component" value="Unassembled WGS sequence"/>
</dbReference>
<feature type="region of interest" description="Disordered" evidence="2">
    <location>
        <begin position="578"/>
        <end position="601"/>
    </location>
</feature>
<evidence type="ECO:0000259" key="3">
    <source>
        <dbReference type="PROSITE" id="PS50181"/>
    </source>
</evidence>
<dbReference type="SMART" id="SM00256">
    <property type="entry name" value="FBOX"/>
    <property type="match status" value="1"/>
</dbReference>
<dbReference type="PANTHER" id="PTHR20995:SF17">
    <property type="entry name" value="F-BOX_WD REPEAT-CONTAINING PROTEIN 5"/>
    <property type="match status" value="1"/>
</dbReference>
<feature type="region of interest" description="Disordered" evidence="2">
    <location>
        <begin position="279"/>
        <end position="461"/>
    </location>
</feature>
<dbReference type="InterPro" id="IPR001680">
    <property type="entry name" value="WD40_rpt"/>
</dbReference>
<feature type="domain" description="F-box" evidence="3">
    <location>
        <begin position="5"/>
        <end position="51"/>
    </location>
</feature>
<dbReference type="Pfam" id="PF00400">
    <property type="entry name" value="WD40"/>
    <property type="match status" value="2"/>
</dbReference>
<dbReference type="PROSITE" id="PS50082">
    <property type="entry name" value="WD_REPEATS_2"/>
    <property type="match status" value="2"/>
</dbReference>
<proteinExistence type="predicted"/>
<feature type="compositionally biased region" description="Acidic residues" evidence="2">
    <location>
        <begin position="438"/>
        <end position="460"/>
    </location>
</feature>
<evidence type="ECO:0000256" key="2">
    <source>
        <dbReference type="SAM" id="MobiDB-lite"/>
    </source>
</evidence>
<dbReference type="GO" id="GO:0019005">
    <property type="term" value="C:SCF ubiquitin ligase complex"/>
    <property type="evidence" value="ECO:0007669"/>
    <property type="project" value="InterPro"/>
</dbReference>
<dbReference type="PROSITE" id="PS50294">
    <property type="entry name" value="WD_REPEATS_REGION"/>
    <property type="match status" value="1"/>
</dbReference>
<keyword evidence="1" id="KW-0853">WD repeat</keyword>
<feature type="compositionally biased region" description="Basic and acidic residues" evidence="2">
    <location>
        <begin position="398"/>
        <end position="407"/>
    </location>
</feature>